<dbReference type="EMBL" id="ACGV01000008">
    <property type="protein sequence ID" value="EEJ41442.1"/>
    <property type="molecule type" value="Genomic_DNA"/>
</dbReference>
<protein>
    <recommendedName>
        <fullName evidence="3">Phage transcriptional regulator, RinA family</fullName>
    </recommendedName>
</protein>
<dbReference type="AlphaFoldDB" id="C2ERL1"/>
<dbReference type="HOGENOM" id="CLU_1989827_0_0_9"/>
<evidence type="ECO:0000313" key="1">
    <source>
        <dbReference type="EMBL" id="EEJ41442.1"/>
    </source>
</evidence>
<reference evidence="1 2" key="1">
    <citation type="submission" date="2009-01" db="EMBL/GenBank/DDBJ databases">
        <authorList>
            <person name="Qin X."/>
            <person name="Bachman B."/>
            <person name="Battles P."/>
            <person name="Bell A."/>
            <person name="Bess C."/>
            <person name="Bickham C."/>
            <person name="Chaboub L."/>
            <person name="Chen D."/>
            <person name="Coyle M."/>
            <person name="Deiros D.R."/>
            <person name="Dinh H."/>
            <person name="Forbes L."/>
            <person name="Fowler G."/>
            <person name="Francisco L."/>
            <person name="Fu Q."/>
            <person name="Gubbala S."/>
            <person name="Hale W."/>
            <person name="Han Y."/>
            <person name="Hemphill L."/>
            <person name="Highlander S.K."/>
            <person name="Hirani K."/>
            <person name="Hogues M."/>
            <person name="Jackson L."/>
            <person name="Jakkamsetti A."/>
            <person name="Javaid M."/>
            <person name="Jiang H."/>
            <person name="Korchina V."/>
            <person name="Kovar C."/>
            <person name="Lara F."/>
            <person name="Lee S."/>
            <person name="Mata R."/>
            <person name="Mathew T."/>
            <person name="Moen C."/>
            <person name="Morales K."/>
            <person name="Munidasa M."/>
            <person name="Nazareth L."/>
            <person name="Ngo R."/>
            <person name="Nguyen L."/>
            <person name="Okwuonu G."/>
            <person name="Ongeri F."/>
            <person name="Patil S."/>
            <person name="Petrosino J."/>
            <person name="Pham C."/>
            <person name="Pham P."/>
            <person name="Pu L.-L."/>
            <person name="Puazo M."/>
            <person name="Raj R."/>
            <person name="Reid J."/>
            <person name="Rouhana J."/>
            <person name="Saada N."/>
            <person name="Shang Y."/>
            <person name="Simmons D."/>
            <person name="Thornton R."/>
            <person name="Warren J."/>
            <person name="Weissenberger G."/>
            <person name="Zhang J."/>
            <person name="Zhang L."/>
            <person name="Zhou C."/>
            <person name="Zhu D."/>
            <person name="Muzny D."/>
            <person name="Worley K."/>
            <person name="Gibbs R."/>
        </authorList>
    </citation>
    <scope>NUCLEOTIDE SEQUENCE [LARGE SCALE GENOMIC DNA]</scope>
    <source>
        <strain evidence="1 2">ATCC 49540</strain>
    </source>
</reference>
<gene>
    <name evidence="1" type="ORF">HMPREF0549_0097</name>
</gene>
<proteinExistence type="predicted"/>
<dbReference type="eggNOG" id="ENOG5030AIM">
    <property type="taxonomic scope" value="Bacteria"/>
</dbReference>
<dbReference type="Proteomes" id="UP000004483">
    <property type="component" value="Unassembled WGS sequence"/>
</dbReference>
<evidence type="ECO:0000313" key="2">
    <source>
        <dbReference type="Proteomes" id="UP000004483"/>
    </source>
</evidence>
<evidence type="ECO:0008006" key="3">
    <source>
        <dbReference type="Google" id="ProtNLM"/>
    </source>
</evidence>
<name>C2ERL1_9LACO</name>
<dbReference type="PATRIC" id="fig|1423814.6.peg.612"/>
<organism evidence="1 2">
    <name type="scientific">Limosilactobacillus vaginalis DSM 5837 = ATCC 49540</name>
    <dbReference type="NCBI Taxonomy" id="1423814"/>
    <lineage>
        <taxon>Bacteria</taxon>
        <taxon>Bacillati</taxon>
        <taxon>Bacillota</taxon>
        <taxon>Bacilli</taxon>
        <taxon>Lactobacillales</taxon>
        <taxon>Lactobacillaceae</taxon>
        <taxon>Limosilactobacillus</taxon>
    </lineage>
</organism>
<comment type="caution">
    <text evidence="1">The sequence shown here is derived from an EMBL/GenBank/DDBJ whole genome shotgun (WGS) entry which is preliminary data.</text>
</comment>
<sequence length="142" mass="16747">MIGNFFGKYDKKKSSANAQKWLSEYWDWRDEAKKKTLTIGSPNLDGLPTGTLYDADYKLVDYVNAEREWKIRENMLAYISSKGDEHELYAQILDYRFVHHNWKMDKVAMKLHLPKRTCERMQDNALWEVAKVCPDKSVLVPK</sequence>
<accession>C2ERL1</accession>
<dbReference type="RefSeq" id="WP_003717860.1">
    <property type="nucleotide sequence ID" value="NZ_AZGL01000020.1"/>
</dbReference>